<comment type="caution">
    <text evidence="4">The sequence shown here is derived from an EMBL/GenBank/DDBJ whole genome shotgun (WGS) entry which is preliminary data.</text>
</comment>
<organism evidence="4 5">
    <name type="scientific">Actinokineospora fastidiosa</name>
    <dbReference type="NCBI Taxonomy" id="1816"/>
    <lineage>
        <taxon>Bacteria</taxon>
        <taxon>Bacillati</taxon>
        <taxon>Actinomycetota</taxon>
        <taxon>Actinomycetes</taxon>
        <taxon>Pseudonocardiales</taxon>
        <taxon>Pseudonocardiaceae</taxon>
        <taxon>Actinokineospora</taxon>
    </lineage>
</organism>
<dbReference type="EMBL" id="BMRB01000004">
    <property type="protein sequence ID" value="GGS45891.1"/>
    <property type="molecule type" value="Genomic_DNA"/>
</dbReference>
<evidence type="ECO:0000259" key="3">
    <source>
        <dbReference type="Pfam" id="PF12697"/>
    </source>
</evidence>
<dbReference type="AlphaFoldDB" id="A0A918GM32"/>
<keyword evidence="1 4" id="KW-0378">Hydrolase</keyword>
<name>A0A918GM32_9PSEU</name>
<keyword evidence="2" id="KW-0732">Signal</keyword>
<gene>
    <name evidence="4" type="ORF">GCM10010171_46310</name>
</gene>
<proteinExistence type="predicted"/>
<evidence type="ECO:0000313" key="5">
    <source>
        <dbReference type="Proteomes" id="UP000660680"/>
    </source>
</evidence>
<reference evidence="4" key="2">
    <citation type="submission" date="2020-09" db="EMBL/GenBank/DDBJ databases">
        <authorList>
            <person name="Sun Q."/>
            <person name="Ohkuma M."/>
        </authorList>
    </citation>
    <scope>NUCLEOTIDE SEQUENCE</scope>
    <source>
        <strain evidence="4">JCM 3276</strain>
    </source>
</reference>
<dbReference type="RefSeq" id="WP_229787246.1">
    <property type="nucleotide sequence ID" value="NZ_BMRB01000004.1"/>
</dbReference>
<dbReference type="InterPro" id="IPR029058">
    <property type="entry name" value="AB_hydrolase_fold"/>
</dbReference>
<dbReference type="Proteomes" id="UP000660680">
    <property type="component" value="Unassembled WGS sequence"/>
</dbReference>
<dbReference type="GO" id="GO:0016787">
    <property type="term" value="F:hydrolase activity"/>
    <property type="evidence" value="ECO:0007669"/>
    <property type="project" value="UniProtKB-KW"/>
</dbReference>
<reference evidence="4" key="1">
    <citation type="journal article" date="2014" name="Int. J. Syst. Evol. Microbiol.">
        <title>Complete genome sequence of Corynebacterium casei LMG S-19264T (=DSM 44701T), isolated from a smear-ripened cheese.</title>
        <authorList>
            <consortium name="US DOE Joint Genome Institute (JGI-PGF)"/>
            <person name="Walter F."/>
            <person name="Albersmeier A."/>
            <person name="Kalinowski J."/>
            <person name="Ruckert C."/>
        </authorList>
    </citation>
    <scope>NUCLEOTIDE SEQUENCE</scope>
    <source>
        <strain evidence="4">JCM 3276</strain>
    </source>
</reference>
<dbReference type="Pfam" id="PF12697">
    <property type="entry name" value="Abhydrolase_6"/>
    <property type="match status" value="1"/>
</dbReference>
<accession>A0A918GM32</accession>
<dbReference type="InterPro" id="IPR000073">
    <property type="entry name" value="AB_hydrolase_1"/>
</dbReference>
<protein>
    <submittedName>
        <fullName evidence="4">Alpha/beta hydrolase</fullName>
    </submittedName>
</protein>
<dbReference type="PANTHER" id="PTHR43798:SF31">
    <property type="entry name" value="AB HYDROLASE SUPERFAMILY PROTEIN YCLE"/>
    <property type="match status" value="1"/>
</dbReference>
<evidence type="ECO:0000313" key="4">
    <source>
        <dbReference type="EMBL" id="GGS45891.1"/>
    </source>
</evidence>
<dbReference type="Gene3D" id="3.40.50.1820">
    <property type="entry name" value="alpha/beta hydrolase"/>
    <property type="match status" value="1"/>
</dbReference>
<feature type="domain" description="AB hydrolase-1" evidence="3">
    <location>
        <begin position="61"/>
        <end position="316"/>
    </location>
</feature>
<feature type="chain" id="PRO_5037609489" evidence="2">
    <location>
        <begin position="26"/>
        <end position="342"/>
    </location>
</feature>
<dbReference type="GO" id="GO:0016020">
    <property type="term" value="C:membrane"/>
    <property type="evidence" value="ECO:0007669"/>
    <property type="project" value="TreeGrafter"/>
</dbReference>
<sequence>MRYRRLGVVALLAAAVCMTPGTAGAAQITCEDVTVPVRAGLTAQSMHGRLCVPQGASTVQVLIPGGTYTSAYWDIGHAPETLSYRLAMNRAGIATIAVDRLGSGRSSRPASLFLDARSQADAVHRVIQTLRPRFARVVVVGHSVGSAVATIEAARHRDVDGVVITGLTHRINLPGAVPVFTTLVPAVLDARLRDYGLDLGYLTTTPGSRYRSFHTPGAPDPAALAFDEATKDVVTPTETVDTVLISTLIPLSRQIKVPVMVVMGAGDANFCGPPLGADCSSAEALRASEGPFYAPEAGLHTHVVPGYGHSLNFSPHAPEYHRAVIEWTTALPGTPARGPASR</sequence>
<feature type="signal peptide" evidence="2">
    <location>
        <begin position="1"/>
        <end position="25"/>
    </location>
</feature>
<dbReference type="InterPro" id="IPR050266">
    <property type="entry name" value="AB_hydrolase_sf"/>
</dbReference>
<keyword evidence="5" id="KW-1185">Reference proteome</keyword>
<dbReference type="PANTHER" id="PTHR43798">
    <property type="entry name" value="MONOACYLGLYCEROL LIPASE"/>
    <property type="match status" value="1"/>
</dbReference>
<evidence type="ECO:0000256" key="2">
    <source>
        <dbReference type="SAM" id="SignalP"/>
    </source>
</evidence>
<evidence type="ECO:0000256" key="1">
    <source>
        <dbReference type="ARBA" id="ARBA00022801"/>
    </source>
</evidence>
<dbReference type="SUPFAM" id="SSF53474">
    <property type="entry name" value="alpha/beta-Hydrolases"/>
    <property type="match status" value="1"/>
</dbReference>